<keyword evidence="8" id="KW-0067">ATP-binding</keyword>
<dbReference type="Gene3D" id="3.40.50.300">
    <property type="entry name" value="P-loop containing nucleotide triphosphate hydrolases"/>
    <property type="match status" value="2"/>
</dbReference>
<evidence type="ECO:0000256" key="11">
    <source>
        <dbReference type="ARBA" id="ARBA00047984"/>
    </source>
</evidence>
<dbReference type="PANTHER" id="PTHR45418">
    <property type="entry name" value="CANCER/TESTIS ANTIGEN 55"/>
    <property type="match status" value="1"/>
</dbReference>
<evidence type="ECO:0000256" key="9">
    <source>
        <dbReference type="ARBA" id="ARBA00022884"/>
    </source>
</evidence>
<keyword evidence="18" id="KW-1185">Reference proteome</keyword>
<dbReference type="Pfam" id="PF21634">
    <property type="entry name" value="MOV-10_beta-barrel"/>
    <property type="match status" value="1"/>
</dbReference>
<sequence>MFTLLSKAVDFLVDYSFAKRNPSEDERFSESASINSETAPFLVQSNTKSQAFQGEVTHLFHGHGLINNEIYFSLSDINGNNTVQVGDKVDIKAVQHHEHGGWHAEQINVLEKAWEQEIDNTNEIDLAELQNTAILGKVTHFHNRCGKIDSEVEFGLDDCTDGFAPAPGDWVAASVEEHEQDMSADYENDPWSFQGPVKVKRARNVCPARRREIEGEVSAVLKDHGFINGEVFFRFSACLNGYSPRKKDYVKATLVESSQAKSGWRAISVYPLSSGSDAYRSKQFQQPVQKGSNAFLVPGQRPKFFKKTLILPVKLPHFDVPDYLESCVMDGRELTEVVPLLMQVLDAPIYSRRMSILLHLEEIQMQMDIKQFALTRVCLRHVGEFLALTVPGLAEGRPSVLIGDKIILYNPSDPDGPSYEGFVHEMTCTDVHLKFNPNFHGSYAGEDYNVEFTFNRSPLRKCHQAVSLAVQYLGRKVLFPKDLELKSPQIKLTDVMPFEEDIERCRFSKQDVRSKTVPSYIPPSSGPRTSCQKGWNFFNSKLNQRQKAAVMNILIGQARPVPYVIFGPPGTGKTITVVEAILQVFKRVPSSRIVACTPSNSAADLIAERLHLSGHVGQTDMVRLNAFQRPTDSLPESILKYCRFASDLEAISHYRIIVATCVMAGSMYGLGLSAGHLTHVFVDECGQATEPECLIPLGLVSGADGQIVLAGDPKQLGPIVFSPFAKMYGLELSLLERLMSGDLYQRDEEKFGDHGGFNPALVTMLVNNYRSHPAILELPSRLFYYNQLQPHADPALTHTLASWPLLPAAGFPVVFHGVRGEDMREANSPSWFNPGETMQVMCYLQGALKEGVQPEDIGIITPYRKQVEKIRLMMERLNMPDVKVGSVEEFQGQERQVIIISTVRSNEKLVGFDVRHTLGFLSNPKRFNVAITRAQALLILLGNPHVLSQDPQWRVLIQHCADNGGYTGCELPDFSKYQEDDVTYMSQSSEKNLPQTTVETSKTEVRFF</sequence>
<keyword evidence="6" id="KW-0378">Hydrolase</keyword>
<dbReference type="GO" id="GO:0003724">
    <property type="term" value="F:RNA helicase activity"/>
    <property type="evidence" value="ECO:0007669"/>
    <property type="project" value="UniProtKB-EC"/>
</dbReference>
<dbReference type="InterPro" id="IPR025223">
    <property type="entry name" value="S1-like_RNA-bd_dom"/>
</dbReference>
<evidence type="ECO:0000256" key="2">
    <source>
        <dbReference type="ARBA" id="ARBA00005601"/>
    </source>
</evidence>
<evidence type="ECO:0000256" key="4">
    <source>
        <dbReference type="ARBA" id="ARBA00022490"/>
    </source>
</evidence>
<evidence type="ECO:0000259" key="15">
    <source>
        <dbReference type="Pfam" id="PF21634"/>
    </source>
</evidence>
<dbReference type="InterPro" id="IPR049080">
    <property type="entry name" value="MOV-10-like_beta-barrel"/>
</dbReference>
<name>A0AAV4A6Q8_9GAST</name>
<evidence type="ECO:0000259" key="14">
    <source>
        <dbReference type="Pfam" id="PF14444"/>
    </source>
</evidence>
<evidence type="ECO:0000256" key="10">
    <source>
        <dbReference type="ARBA" id="ARBA00023158"/>
    </source>
</evidence>
<keyword evidence="4" id="KW-0963">Cytoplasm</keyword>
<evidence type="ECO:0000313" key="17">
    <source>
        <dbReference type="EMBL" id="GFO01919.1"/>
    </source>
</evidence>
<dbReference type="InterPro" id="IPR041679">
    <property type="entry name" value="DNA2/NAM7-like_C"/>
</dbReference>
<evidence type="ECO:0000259" key="16">
    <source>
        <dbReference type="Pfam" id="PF21635"/>
    </source>
</evidence>
<reference evidence="17 18" key="1">
    <citation type="journal article" date="2021" name="Elife">
        <title>Chloroplast acquisition without the gene transfer in kleptoplastic sea slugs, Plakobranchus ocellatus.</title>
        <authorList>
            <person name="Maeda T."/>
            <person name="Takahashi S."/>
            <person name="Yoshida T."/>
            <person name="Shimamura S."/>
            <person name="Takaki Y."/>
            <person name="Nagai Y."/>
            <person name="Toyoda A."/>
            <person name="Suzuki Y."/>
            <person name="Arimoto A."/>
            <person name="Ishii H."/>
            <person name="Satoh N."/>
            <person name="Nishiyama T."/>
            <person name="Hasebe M."/>
            <person name="Maruyama T."/>
            <person name="Minagawa J."/>
            <person name="Obokata J."/>
            <person name="Shigenobu S."/>
        </authorList>
    </citation>
    <scope>NUCLEOTIDE SEQUENCE [LARGE SCALE GENOMIC DNA]</scope>
</reference>
<dbReference type="CDD" id="cd18078">
    <property type="entry name" value="DEXXQc_Mov10L1"/>
    <property type="match status" value="1"/>
</dbReference>
<comment type="catalytic activity">
    <reaction evidence="11">
        <text>ATP + H2O = ADP + phosphate + H(+)</text>
        <dbReference type="Rhea" id="RHEA:13065"/>
        <dbReference type="ChEBI" id="CHEBI:15377"/>
        <dbReference type="ChEBI" id="CHEBI:15378"/>
        <dbReference type="ChEBI" id="CHEBI:30616"/>
        <dbReference type="ChEBI" id="CHEBI:43474"/>
        <dbReference type="ChEBI" id="CHEBI:456216"/>
        <dbReference type="EC" id="3.6.4.13"/>
    </reaction>
</comment>
<evidence type="ECO:0000259" key="13">
    <source>
        <dbReference type="Pfam" id="PF13087"/>
    </source>
</evidence>
<dbReference type="FunFam" id="3.40.50.300:FF:000608">
    <property type="entry name" value="Mov10 RISC complex RNA helicase"/>
    <property type="match status" value="1"/>
</dbReference>
<feature type="domain" description="DNA2/NAM7 helicase-like C-terminal" evidence="13">
    <location>
        <begin position="734"/>
        <end position="944"/>
    </location>
</feature>
<dbReference type="EC" id="3.6.4.13" evidence="3"/>
<dbReference type="EMBL" id="BLXT01003551">
    <property type="protein sequence ID" value="GFO01919.1"/>
    <property type="molecule type" value="Genomic_DNA"/>
</dbReference>
<keyword evidence="9" id="KW-0694">RNA-binding</keyword>
<dbReference type="Proteomes" id="UP000735302">
    <property type="component" value="Unassembled WGS sequence"/>
</dbReference>
<comment type="caution">
    <text evidence="17">The sequence shown here is derived from an EMBL/GenBank/DDBJ whole genome shotgun (WGS) entry which is preliminary data.</text>
</comment>
<dbReference type="SUPFAM" id="SSF52540">
    <property type="entry name" value="P-loop containing nucleoside triphosphate hydrolases"/>
    <property type="match status" value="1"/>
</dbReference>
<keyword evidence="10" id="KW-0943">RNA-mediated gene silencing</keyword>
<evidence type="ECO:0000256" key="7">
    <source>
        <dbReference type="ARBA" id="ARBA00022806"/>
    </source>
</evidence>
<evidence type="ECO:0000256" key="1">
    <source>
        <dbReference type="ARBA" id="ARBA00004331"/>
    </source>
</evidence>
<feature type="domain" description="DNA2/NAM7 helicase helicase" evidence="12">
    <location>
        <begin position="541"/>
        <end position="628"/>
    </location>
</feature>
<evidence type="ECO:0000313" key="18">
    <source>
        <dbReference type="Proteomes" id="UP000735302"/>
    </source>
</evidence>
<dbReference type="InterPro" id="IPR027417">
    <property type="entry name" value="P-loop_NTPase"/>
</dbReference>
<dbReference type="AlphaFoldDB" id="A0AAV4A6Q8"/>
<dbReference type="PANTHER" id="PTHR45418:SF1">
    <property type="entry name" value="CANCER_TESTIS ANTIGEN 55"/>
    <property type="match status" value="1"/>
</dbReference>
<evidence type="ECO:0000256" key="8">
    <source>
        <dbReference type="ARBA" id="ARBA00022840"/>
    </source>
</evidence>
<feature type="domain" description="DNA2/NAM7 helicase helicase" evidence="12">
    <location>
        <begin position="649"/>
        <end position="722"/>
    </location>
</feature>
<dbReference type="GO" id="GO:0005524">
    <property type="term" value="F:ATP binding"/>
    <property type="evidence" value="ECO:0007669"/>
    <property type="project" value="UniProtKB-KW"/>
</dbReference>
<gene>
    <name evidence="17" type="ORF">PoB_002842400</name>
</gene>
<dbReference type="Pfam" id="PF21635">
    <property type="entry name" value="Mov-10_helical"/>
    <property type="match status" value="1"/>
</dbReference>
<dbReference type="Pfam" id="PF13087">
    <property type="entry name" value="AAA_12"/>
    <property type="match status" value="1"/>
</dbReference>
<evidence type="ECO:0000259" key="12">
    <source>
        <dbReference type="Pfam" id="PF13086"/>
    </source>
</evidence>
<proteinExistence type="inferred from homology"/>
<accession>A0AAV4A6Q8</accession>
<dbReference type="InterPro" id="IPR047187">
    <property type="entry name" value="SF1_C_Upf1"/>
</dbReference>
<keyword evidence="7 17" id="KW-0347">Helicase</keyword>
<organism evidence="17 18">
    <name type="scientific">Plakobranchus ocellatus</name>
    <dbReference type="NCBI Taxonomy" id="259542"/>
    <lineage>
        <taxon>Eukaryota</taxon>
        <taxon>Metazoa</taxon>
        <taxon>Spiralia</taxon>
        <taxon>Lophotrochozoa</taxon>
        <taxon>Mollusca</taxon>
        <taxon>Gastropoda</taxon>
        <taxon>Heterobranchia</taxon>
        <taxon>Euthyneura</taxon>
        <taxon>Panpulmonata</taxon>
        <taxon>Sacoglossa</taxon>
        <taxon>Placobranchoidea</taxon>
        <taxon>Plakobranchidae</taxon>
        <taxon>Plakobranchus</taxon>
    </lineage>
</organism>
<feature type="domain" description="Helicase MOV-10 helical" evidence="16">
    <location>
        <begin position="329"/>
        <end position="371"/>
    </location>
</feature>
<dbReference type="Pfam" id="PF13086">
    <property type="entry name" value="AAA_11"/>
    <property type="match status" value="2"/>
</dbReference>
<dbReference type="InterPro" id="IPR041677">
    <property type="entry name" value="DNA2/NAM7_AAA_11"/>
</dbReference>
<evidence type="ECO:0000256" key="5">
    <source>
        <dbReference type="ARBA" id="ARBA00022741"/>
    </source>
</evidence>
<keyword evidence="5" id="KW-0547">Nucleotide-binding</keyword>
<feature type="domain" description="S1-like RNA binding" evidence="14">
    <location>
        <begin position="51"/>
        <end position="97"/>
    </location>
</feature>
<evidence type="ECO:0000256" key="3">
    <source>
        <dbReference type="ARBA" id="ARBA00012552"/>
    </source>
</evidence>
<dbReference type="InterPro" id="IPR049079">
    <property type="entry name" value="Mov-10_helical"/>
</dbReference>
<dbReference type="GO" id="GO:0031047">
    <property type="term" value="P:regulatory ncRNA-mediated gene silencing"/>
    <property type="evidence" value="ECO:0007669"/>
    <property type="project" value="UniProtKB-KW"/>
</dbReference>
<dbReference type="Pfam" id="PF14444">
    <property type="entry name" value="S1-like"/>
    <property type="match status" value="1"/>
</dbReference>
<evidence type="ECO:0000256" key="6">
    <source>
        <dbReference type="ARBA" id="ARBA00022801"/>
    </source>
</evidence>
<protein>
    <recommendedName>
        <fullName evidence="3">RNA helicase</fullName>
        <ecNumber evidence="3">3.6.4.13</ecNumber>
    </recommendedName>
</protein>
<dbReference type="CDD" id="cd18808">
    <property type="entry name" value="SF1_C_Upf1"/>
    <property type="match status" value="1"/>
</dbReference>
<comment type="similarity">
    <text evidence="2">Belongs to the DNA2/NAM7 helicase family. SDE3 subfamily.</text>
</comment>
<feature type="domain" description="Helicase MOV-10-like beta-barrel" evidence="15">
    <location>
        <begin position="380"/>
        <end position="452"/>
    </location>
</feature>
<dbReference type="GO" id="GO:0003723">
    <property type="term" value="F:RNA binding"/>
    <property type="evidence" value="ECO:0007669"/>
    <property type="project" value="UniProtKB-KW"/>
</dbReference>
<comment type="subcellular location">
    <subcellularLocation>
        <location evidence="1">Cytoplasm</location>
        <location evidence="1">Cytoplasmic ribonucleoprotein granule</location>
    </subcellularLocation>
</comment>
<dbReference type="GO" id="GO:0036464">
    <property type="term" value="C:cytoplasmic ribonucleoprotein granule"/>
    <property type="evidence" value="ECO:0007669"/>
    <property type="project" value="UniProtKB-SubCell"/>
</dbReference>
<dbReference type="GO" id="GO:0016787">
    <property type="term" value="F:hydrolase activity"/>
    <property type="evidence" value="ECO:0007669"/>
    <property type="project" value="UniProtKB-KW"/>
</dbReference>